<keyword evidence="6" id="KW-0548">Nucleotidyltransferase</keyword>
<dbReference type="Gene3D" id="3.70.10.10">
    <property type="match status" value="1"/>
</dbReference>
<keyword evidence="8" id="KW-0239">DNA-directed DNA polymerase</keyword>
<evidence type="ECO:0000256" key="10">
    <source>
        <dbReference type="ARBA" id="ARBA00030988"/>
    </source>
</evidence>
<organism evidence="14 15">
    <name type="scientific">Clostridium moutaii</name>
    <dbReference type="NCBI Taxonomy" id="3240932"/>
    <lineage>
        <taxon>Bacteria</taxon>
        <taxon>Bacillati</taxon>
        <taxon>Bacillota</taxon>
        <taxon>Clostridia</taxon>
        <taxon>Eubacteriales</taxon>
        <taxon>Clostridiaceae</taxon>
        <taxon>Clostridium</taxon>
    </lineage>
</organism>
<evidence type="ECO:0000256" key="6">
    <source>
        <dbReference type="ARBA" id="ARBA00022695"/>
    </source>
</evidence>
<accession>A0ABV4BU04</accession>
<name>A0ABV4BU04_9CLOT</name>
<dbReference type="PANTHER" id="PTHR30478">
    <property type="entry name" value="DNA POLYMERASE III SUBUNIT BETA"/>
    <property type="match status" value="1"/>
</dbReference>
<dbReference type="InterPro" id="IPR046938">
    <property type="entry name" value="DNA_clamp_sf"/>
</dbReference>
<proteinExistence type="inferred from homology"/>
<dbReference type="CDD" id="cd00140">
    <property type="entry name" value="beta_clamp"/>
    <property type="match status" value="1"/>
</dbReference>
<dbReference type="InterPro" id="IPR022635">
    <property type="entry name" value="DNA_polIII_beta_C"/>
</dbReference>
<evidence type="ECO:0000256" key="1">
    <source>
        <dbReference type="ARBA" id="ARBA00004496"/>
    </source>
</evidence>
<evidence type="ECO:0000256" key="3">
    <source>
        <dbReference type="ARBA" id="ARBA00021035"/>
    </source>
</evidence>
<comment type="subcellular location">
    <subcellularLocation>
        <location evidence="1">Cytoplasm</location>
    </subcellularLocation>
</comment>
<feature type="domain" description="DNA polymerase III beta sliding clamp central" evidence="12">
    <location>
        <begin position="123"/>
        <end position="231"/>
    </location>
</feature>
<reference evidence="14 15" key="1">
    <citation type="submission" date="2024-08" db="EMBL/GenBank/DDBJ databases">
        <title>Clostridium lapicellarii sp. nov., and Clostridium renhuaiense sp. nov., two species isolated from the mud in a fermentation cellar used for producing sauce-flavour Chinese liquors.</title>
        <authorList>
            <person name="Yang F."/>
            <person name="Wang H."/>
            <person name="Chen L.Q."/>
            <person name="Zhou N."/>
            <person name="Lu J.J."/>
            <person name="Pu X.X."/>
            <person name="Wan B."/>
            <person name="Wang L."/>
            <person name="Liu S.J."/>
        </authorList>
    </citation>
    <scope>NUCLEOTIDE SEQUENCE [LARGE SCALE GENOMIC DNA]</scope>
    <source>
        <strain evidence="14 15">MT-5</strain>
    </source>
</reference>
<evidence type="ECO:0000313" key="15">
    <source>
        <dbReference type="Proteomes" id="UP001564657"/>
    </source>
</evidence>
<dbReference type="RefSeq" id="WP_369705075.1">
    <property type="nucleotide sequence ID" value="NZ_JBGEWD010000014.1"/>
</dbReference>
<evidence type="ECO:0000256" key="11">
    <source>
        <dbReference type="ARBA" id="ARBA00033276"/>
    </source>
</evidence>
<evidence type="ECO:0000256" key="9">
    <source>
        <dbReference type="ARBA" id="ARBA00023125"/>
    </source>
</evidence>
<keyword evidence="15" id="KW-1185">Reference proteome</keyword>
<dbReference type="SUPFAM" id="SSF55979">
    <property type="entry name" value="DNA clamp"/>
    <property type="match status" value="2"/>
</dbReference>
<dbReference type="Gene3D" id="3.10.150.10">
    <property type="entry name" value="DNA Polymerase III, subunit A, domain 2"/>
    <property type="match status" value="1"/>
</dbReference>
<protein>
    <recommendedName>
        <fullName evidence="3">Beta sliding clamp</fullName>
    </recommendedName>
    <alternativeName>
        <fullName evidence="11">Beta-clamp processivity factor</fullName>
    </alternativeName>
    <alternativeName>
        <fullName evidence="10">DNA polymerase III beta sliding clamp subunit</fullName>
    </alternativeName>
</protein>
<dbReference type="Pfam" id="PF02767">
    <property type="entry name" value="DNA_pol3_beta_2"/>
    <property type="match status" value="1"/>
</dbReference>
<evidence type="ECO:0000256" key="8">
    <source>
        <dbReference type="ARBA" id="ARBA00022932"/>
    </source>
</evidence>
<dbReference type="Pfam" id="PF02768">
    <property type="entry name" value="DNA_pol3_beta_3"/>
    <property type="match status" value="1"/>
</dbReference>
<keyword evidence="7" id="KW-0235">DNA replication</keyword>
<dbReference type="InterPro" id="IPR022637">
    <property type="entry name" value="DNA_polIII_beta_cen"/>
</dbReference>
<evidence type="ECO:0000256" key="7">
    <source>
        <dbReference type="ARBA" id="ARBA00022705"/>
    </source>
</evidence>
<keyword evidence="4" id="KW-0963">Cytoplasm</keyword>
<dbReference type="SMART" id="SM00480">
    <property type="entry name" value="POL3Bc"/>
    <property type="match status" value="1"/>
</dbReference>
<comment type="caution">
    <text evidence="14">The sequence shown here is derived from an EMBL/GenBank/DDBJ whole genome shotgun (WGS) entry which is preliminary data.</text>
</comment>
<evidence type="ECO:0000256" key="5">
    <source>
        <dbReference type="ARBA" id="ARBA00022679"/>
    </source>
</evidence>
<evidence type="ECO:0000256" key="4">
    <source>
        <dbReference type="ARBA" id="ARBA00022490"/>
    </source>
</evidence>
<keyword evidence="9" id="KW-0238">DNA-binding</keyword>
<sequence length="357" mass="40574">MKISIKTSELKPILNKLAYVKGVANKQKSLFIRAYDKAECLICDPISSIEIRMPLSADIKEKGNICIPYYLHKMIAAINEYSITISNNKINYGDYVINYVPGNPDNFAILDVADHEKTLLLSVSQEELYRLIKSTFYAVAQDETRPILTGLNINKNKVAALDGYRLAVSESEEFDIDNSITLSEPTVKLLLKLLDKKSADAVTFYITKKQDFVIIQIDNITVTAHLLDGAYIKYESIIPNEYLYKIEIDVKELLKKLKFMFELKKSVPEFVKLTVDRTKLYIENNNSSADIKDSIGINVIEHGDLPFSIAFNPLYLRDALRKYNVLATMQFTTRISPAVIKANNDLDLVLPVRLEKE</sequence>
<feature type="domain" description="DNA polymerase III beta sliding clamp C-terminal" evidence="13">
    <location>
        <begin position="236"/>
        <end position="347"/>
    </location>
</feature>
<evidence type="ECO:0000256" key="2">
    <source>
        <dbReference type="ARBA" id="ARBA00010752"/>
    </source>
</evidence>
<dbReference type="PANTHER" id="PTHR30478:SF0">
    <property type="entry name" value="BETA SLIDING CLAMP"/>
    <property type="match status" value="1"/>
</dbReference>
<evidence type="ECO:0000259" key="13">
    <source>
        <dbReference type="Pfam" id="PF02768"/>
    </source>
</evidence>
<dbReference type="Proteomes" id="UP001564657">
    <property type="component" value="Unassembled WGS sequence"/>
</dbReference>
<gene>
    <name evidence="14" type="ORF">AB8U03_13450</name>
</gene>
<evidence type="ECO:0000259" key="12">
    <source>
        <dbReference type="Pfam" id="PF02767"/>
    </source>
</evidence>
<keyword evidence="5" id="KW-0808">Transferase</keyword>
<dbReference type="EMBL" id="JBGEWD010000014">
    <property type="protein sequence ID" value="MEY8001181.1"/>
    <property type="molecule type" value="Genomic_DNA"/>
</dbReference>
<dbReference type="InterPro" id="IPR001001">
    <property type="entry name" value="DNA_polIII_beta"/>
</dbReference>
<comment type="similarity">
    <text evidence="2">Belongs to the beta sliding clamp family.</text>
</comment>
<evidence type="ECO:0000313" key="14">
    <source>
        <dbReference type="EMBL" id="MEY8001181.1"/>
    </source>
</evidence>